<keyword evidence="3" id="KW-1185">Reference proteome</keyword>
<dbReference type="Pfam" id="PF10082">
    <property type="entry name" value="BBP2_2"/>
    <property type="match status" value="1"/>
</dbReference>
<dbReference type="SUPFAM" id="SSF56935">
    <property type="entry name" value="Porins"/>
    <property type="match status" value="1"/>
</dbReference>
<proteinExistence type="predicted"/>
<dbReference type="EMBL" id="SJTG01000007">
    <property type="protein sequence ID" value="TCI06191.1"/>
    <property type="molecule type" value="Genomic_DNA"/>
</dbReference>
<sequence length="441" mass="49663">MLASRTLARSIALALLAAAGSARAAQFNYQLYVGVEHSDNIALSDTNRIREDVLTPGANFTYLQQGSTVQANVAGTVEYRDYLHGKFDNQLQGQLAGQVNWTMIPQRLDLLTEDYAGVQPVDSLVSNAPDNQQQTNVFAIGPILHFRMGEAMTGQAELRYVNSYASKVKDFNSSRGVGALRFYRDLSQTDQLSFNMEAQHTNFDQSTSGPDYNRYEIYGRYTSQLKDLDLDAMLGWSRINFDQNGSDSKPIARFSANWRASQHNTFIFAGAYQFADAAQDMAQAPNRAVGTLPNQISALSTMQGISVGNVVVSSQVYLEKRLDLTYEYRTERFSLSLTPAWRDLDYINDHTLDQHGGSVGVSGQYRIRPTLTLSGFVDAERLTYSTLDRTDKTYRYGIDLTHQFAQNWSWRAEVTHQRRDSTFVGQSYHETTIYFGVVYQR</sequence>
<protein>
    <recommendedName>
        <fullName evidence="4">TIGR03016 family PEP-CTERM system-associated outer membrane protein</fullName>
    </recommendedName>
</protein>
<evidence type="ECO:0000256" key="1">
    <source>
        <dbReference type="SAM" id="SignalP"/>
    </source>
</evidence>
<dbReference type="RefSeq" id="WP_131152618.1">
    <property type="nucleotide sequence ID" value="NZ_SJTG01000007.1"/>
</dbReference>
<dbReference type="AlphaFoldDB" id="A0A4R0YNK6"/>
<keyword evidence="1" id="KW-0732">Signal</keyword>
<dbReference type="InterPro" id="IPR018759">
    <property type="entry name" value="BBP2_2"/>
</dbReference>
<reference evidence="2 3" key="1">
    <citation type="submission" date="2019-02" db="EMBL/GenBank/DDBJ databases">
        <title>Dyella amyloliquefaciens sp. nov., isolated from forest soil.</title>
        <authorList>
            <person name="Gao Z.-H."/>
            <person name="Qiu L.-H."/>
        </authorList>
    </citation>
    <scope>NUCLEOTIDE SEQUENCE [LARGE SCALE GENOMIC DNA]</scope>
    <source>
        <strain evidence="2 3">KACC 12747</strain>
    </source>
</reference>
<gene>
    <name evidence="2" type="ORF">EZM97_35325</name>
</gene>
<dbReference type="Proteomes" id="UP000291822">
    <property type="component" value="Unassembled WGS sequence"/>
</dbReference>
<organism evidence="2 3">
    <name type="scientific">Dyella soli</name>
    <dbReference type="NCBI Taxonomy" id="522319"/>
    <lineage>
        <taxon>Bacteria</taxon>
        <taxon>Pseudomonadati</taxon>
        <taxon>Pseudomonadota</taxon>
        <taxon>Gammaproteobacteria</taxon>
        <taxon>Lysobacterales</taxon>
        <taxon>Rhodanobacteraceae</taxon>
        <taxon>Dyella</taxon>
    </lineage>
</organism>
<comment type="caution">
    <text evidence="2">The sequence shown here is derived from an EMBL/GenBank/DDBJ whole genome shotgun (WGS) entry which is preliminary data.</text>
</comment>
<evidence type="ECO:0008006" key="4">
    <source>
        <dbReference type="Google" id="ProtNLM"/>
    </source>
</evidence>
<accession>A0A4R0YNK6</accession>
<name>A0A4R0YNK6_9GAMM</name>
<evidence type="ECO:0000313" key="3">
    <source>
        <dbReference type="Proteomes" id="UP000291822"/>
    </source>
</evidence>
<evidence type="ECO:0000313" key="2">
    <source>
        <dbReference type="EMBL" id="TCI06191.1"/>
    </source>
</evidence>
<feature type="chain" id="PRO_5020871364" description="TIGR03016 family PEP-CTERM system-associated outer membrane protein" evidence="1">
    <location>
        <begin position="25"/>
        <end position="441"/>
    </location>
</feature>
<feature type="signal peptide" evidence="1">
    <location>
        <begin position="1"/>
        <end position="24"/>
    </location>
</feature>